<accession>A0A2P2PEH6</accession>
<evidence type="ECO:0000313" key="1">
    <source>
        <dbReference type="EMBL" id="MBX53120.1"/>
    </source>
</evidence>
<name>A0A2P2PEH6_RHIMU</name>
<dbReference type="AlphaFoldDB" id="A0A2P2PEH6"/>
<reference evidence="1" key="1">
    <citation type="submission" date="2018-02" db="EMBL/GenBank/DDBJ databases">
        <title>Rhizophora mucronata_Transcriptome.</title>
        <authorList>
            <person name="Meera S.P."/>
            <person name="Sreeshan A."/>
            <person name="Augustine A."/>
        </authorList>
    </citation>
    <scope>NUCLEOTIDE SEQUENCE</scope>
    <source>
        <tissue evidence="1">Leaf</tissue>
    </source>
</reference>
<protein>
    <submittedName>
        <fullName evidence="1">Uncharacterized protein</fullName>
    </submittedName>
</protein>
<sequence length="17" mass="2025">MKLETLVYFTDSCLKAY</sequence>
<proteinExistence type="predicted"/>
<organism evidence="1">
    <name type="scientific">Rhizophora mucronata</name>
    <name type="common">Asiatic mangrove</name>
    <dbReference type="NCBI Taxonomy" id="61149"/>
    <lineage>
        <taxon>Eukaryota</taxon>
        <taxon>Viridiplantae</taxon>
        <taxon>Streptophyta</taxon>
        <taxon>Embryophyta</taxon>
        <taxon>Tracheophyta</taxon>
        <taxon>Spermatophyta</taxon>
        <taxon>Magnoliopsida</taxon>
        <taxon>eudicotyledons</taxon>
        <taxon>Gunneridae</taxon>
        <taxon>Pentapetalae</taxon>
        <taxon>rosids</taxon>
        <taxon>fabids</taxon>
        <taxon>Malpighiales</taxon>
        <taxon>Rhizophoraceae</taxon>
        <taxon>Rhizophora</taxon>
    </lineage>
</organism>
<dbReference type="EMBL" id="GGEC01072636">
    <property type="protein sequence ID" value="MBX53120.1"/>
    <property type="molecule type" value="Transcribed_RNA"/>
</dbReference>